<dbReference type="EMBL" id="CP011971">
    <property type="protein sequence ID" value="AMN45754.1"/>
    <property type="molecule type" value="Genomic_DNA"/>
</dbReference>
<dbReference type="Pfam" id="PF00501">
    <property type="entry name" value="AMP-binding"/>
    <property type="match status" value="1"/>
</dbReference>
<evidence type="ECO:0000256" key="2">
    <source>
        <dbReference type="ARBA" id="ARBA00022598"/>
    </source>
</evidence>
<name>A0A127F5M8_STEDE</name>
<keyword evidence="6" id="KW-1185">Reference proteome</keyword>
<dbReference type="Gene3D" id="3.30.300.30">
    <property type="match status" value="1"/>
</dbReference>
<evidence type="ECO:0000256" key="1">
    <source>
        <dbReference type="ARBA" id="ARBA00006432"/>
    </source>
</evidence>
<evidence type="ECO:0000259" key="3">
    <source>
        <dbReference type="Pfam" id="PF00501"/>
    </source>
</evidence>
<dbReference type="Proteomes" id="UP000070250">
    <property type="component" value="Chromosome"/>
</dbReference>
<dbReference type="InterPro" id="IPR042099">
    <property type="entry name" value="ANL_N_sf"/>
</dbReference>
<sequence length="514" mass="56078">MLRRYVNEKLHVASSRTDLSLVNQPLSMGARLRQSAGVMGDTVVVRSIRGIDDFSEITWPQLDHRSDRVAAALLRMDVVARPATILLLTRNAVDHAVYAYGAWKAGQTVLCLSPITGSVEGTSILSRLGRTISVGARVNWDTGECLIPLADGEPTPVLADCVANPMLLVATGGSTGIPKLVDVLGAGQFTPGAFLGGLNQALKRRPRAKAFIMTPLSHGAGAATAYMATFEECQVTSMEKFDADTALWAIERFELEQLTIVPTMMHRMLQRPGFSAERLQSIRSIVHTGGKADPNDKEAWMNAIGPEKVIEVWGSSESVGHASISGEEWLLHRGSVGKPINCRVRILDEAGNDLPVGGAGEIFVQPLIPKVNLESKYYGSTLKMKSRDGYVSFGDLGYVDADGYLYISGRTDDLIITGGANVYPDEVEIEIRRLPHVADCVVVPKPHPELHQSVHAVIAMEPGTAPMTLEELRHRLAGYLSPYKIPRSVEYRDEMPRTDAGKIRRSSYRQATTR</sequence>
<dbReference type="PANTHER" id="PTHR43201:SF5">
    <property type="entry name" value="MEDIUM-CHAIN ACYL-COA LIGASE ACSF2, MITOCHONDRIAL"/>
    <property type="match status" value="1"/>
</dbReference>
<accession>A0A127F5M8</accession>
<dbReference type="InterPro" id="IPR020845">
    <property type="entry name" value="AMP-binding_CS"/>
</dbReference>
<dbReference type="KEGG" id="sdf:ACG33_01260"/>
<feature type="domain" description="AMP-binding enzyme C-terminal" evidence="4">
    <location>
        <begin position="426"/>
        <end position="502"/>
    </location>
</feature>
<organism evidence="5 6">
    <name type="scientific">Steroidobacter denitrificans</name>
    <dbReference type="NCBI Taxonomy" id="465721"/>
    <lineage>
        <taxon>Bacteria</taxon>
        <taxon>Pseudomonadati</taxon>
        <taxon>Pseudomonadota</taxon>
        <taxon>Gammaproteobacteria</taxon>
        <taxon>Steroidobacterales</taxon>
        <taxon>Steroidobacteraceae</taxon>
        <taxon>Steroidobacter</taxon>
    </lineage>
</organism>
<feature type="domain" description="AMP-dependent synthetase/ligase" evidence="3">
    <location>
        <begin position="36"/>
        <end position="364"/>
    </location>
</feature>
<dbReference type="SUPFAM" id="SSF56801">
    <property type="entry name" value="Acetyl-CoA synthetase-like"/>
    <property type="match status" value="1"/>
</dbReference>
<dbReference type="STRING" id="465721.ACG33_01260"/>
<proteinExistence type="inferred from homology"/>
<keyword evidence="2 5" id="KW-0436">Ligase</keyword>
<dbReference type="InterPro" id="IPR045851">
    <property type="entry name" value="AMP-bd_C_sf"/>
</dbReference>
<dbReference type="PANTHER" id="PTHR43201">
    <property type="entry name" value="ACYL-COA SYNTHETASE"/>
    <property type="match status" value="1"/>
</dbReference>
<dbReference type="GO" id="GO:0006631">
    <property type="term" value="P:fatty acid metabolic process"/>
    <property type="evidence" value="ECO:0007669"/>
    <property type="project" value="TreeGrafter"/>
</dbReference>
<dbReference type="Pfam" id="PF13193">
    <property type="entry name" value="AMP-binding_C"/>
    <property type="match status" value="1"/>
</dbReference>
<dbReference type="InterPro" id="IPR025110">
    <property type="entry name" value="AMP-bd_C"/>
</dbReference>
<dbReference type="GO" id="GO:0031956">
    <property type="term" value="F:medium-chain fatty acid-CoA ligase activity"/>
    <property type="evidence" value="ECO:0007669"/>
    <property type="project" value="TreeGrafter"/>
</dbReference>
<evidence type="ECO:0000259" key="4">
    <source>
        <dbReference type="Pfam" id="PF13193"/>
    </source>
</evidence>
<evidence type="ECO:0000313" key="5">
    <source>
        <dbReference type="EMBL" id="AMN45754.1"/>
    </source>
</evidence>
<dbReference type="PROSITE" id="PS00455">
    <property type="entry name" value="AMP_BINDING"/>
    <property type="match status" value="1"/>
</dbReference>
<evidence type="ECO:0000313" key="6">
    <source>
        <dbReference type="Proteomes" id="UP000070250"/>
    </source>
</evidence>
<dbReference type="InterPro" id="IPR000873">
    <property type="entry name" value="AMP-dep_synth/lig_dom"/>
</dbReference>
<reference evidence="5 6" key="1">
    <citation type="submission" date="2015-06" db="EMBL/GenBank/DDBJ databases">
        <title>A Comprehensive Approach to Explore the Metabolic and Phylogenetic Diversity of Bacterial Steroid Degradation in the Environment: Testosterone as an Example.</title>
        <authorList>
            <person name="Yang F.-C."/>
            <person name="Chen Y.-L."/>
            <person name="Yu C.-P."/>
            <person name="Tang S.-L."/>
            <person name="Wang P.-H."/>
            <person name="Ismail W."/>
            <person name="Wang C.-H."/>
            <person name="Yang C.-Y."/>
            <person name="Chiang Y.-R."/>
        </authorList>
    </citation>
    <scope>NUCLEOTIDE SEQUENCE [LARGE SCALE GENOMIC DNA]</scope>
    <source>
        <strain evidence="5 6">DSM 18526</strain>
    </source>
</reference>
<comment type="similarity">
    <text evidence="1">Belongs to the ATP-dependent AMP-binding enzyme family.</text>
</comment>
<gene>
    <name evidence="5" type="ORF">ACG33_01260</name>
</gene>
<protein>
    <submittedName>
        <fullName evidence="5">Long-chain-fatty-acid--CoA ligase</fullName>
    </submittedName>
</protein>
<dbReference type="Gene3D" id="3.40.50.12780">
    <property type="entry name" value="N-terminal domain of ligase-like"/>
    <property type="match status" value="1"/>
</dbReference>
<dbReference type="AlphaFoldDB" id="A0A127F5M8"/>